<gene>
    <name evidence="1" type="ORF">J2S66_006798</name>
</gene>
<proteinExistence type="predicted"/>
<keyword evidence="2" id="KW-1185">Reference proteome</keyword>
<organism evidence="1 2">
    <name type="scientific">Saccharothrix longispora</name>
    <dbReference type="NCBI Taxonomy" id="33920"/>
    <lineage>
        <taxon>Bacteria</taxon>
        <taxon>Bacillati</taxon>
        <taxon>Actinomycetota</taxon>
        <taxon>Actinomycetes</taxon>
        <taxon>Pseudonocardiales</taxon>
        <taxon>Pseudonocardiaceae</taxon>
        <taxon>Saccharothrix</taxon>
    </lineage>
</organism>
<accession>A0ABU1Q6B3</accession>
<reference evidence="1 2" key="1">
    <citation type="submission" date="2023-07" db="EMBL/GenBank/DDBJ databases">
        <title>Sequencing the genomes of 1000 actinobacteria strains.</title>
        <authorList>
            <person name="Klenk H.-P."/>
        </authorList>
    </citation>
    <scope>NUCLEOTIDE SEQUENCE [LARGE SCALE GENOMIC DNA]</scope>
    <source>
        <strain evidence="1 2">DSM 43749</strain>
    </source>
</reference>
<evidence type="ECO:0000313" key="1">
    <source>
        <dbReference type="EMBL" id="MDR6598414.1"/>
    </source>
</evidence>
<dbReference type="EMBL" id="JAVDSG010000001">
    <property type="protein sequence ID" value="MDR6598414.1"/>
    <property type="molecule type" value="Genomic_DNA"/>
</dbReference>
<dbReference type="Proteomes" id="UP001268819">
    <property type="component" value="Unassembled WGS sequence"/>
</dbReference>
<evidence type="ECO:0000313" key="2">
    <source>
        <dbReference type="Proteomes" id="UP001268819"/>
    </source>
</evidence>
<name>A0ABU1Q6B3_9PSEU</name>
<dbReference type="RefSeq" id="WP_310312978.1">
    <property type="nucleotide sequence ID" value="NZ_BAAAXB010000001.1"/>
</dbReference>
<comment type="caution">
    <text evidence="1">The sequence shown here is derived from an EMBL/GenBank/DDBJ whole genome shotgun (WGS) entry which is preliminary data.</text>
</comment>
<protein>
    <submittedName>
        <fullName evidence="1">Uncharacterized protein</fullName>
    </submittedName>
</protein>
<sequence>MLSRDTAAADERARAGTSSSTKVVGGWWLDHIGTRTFDSPVPSAVP</sequence>